<dbReference type="GO" id="GO:0003964">
    <property type="term" value="F:RNA-directed DNA polymerase activity"/>
    <property type="evidence" value="ECO:0007669"/>
    <property type="project" value="UniProtKB-KW"/>
</dbReference>
<accession>A0A085NK06</accession>
<dbReference type="AlphaFoldDB" id="A0A085NK06"/>
<dbReference type="PANTHER" id="PTHR24559">
    <property type="entry name" value="TRANSPOSON TY3-I GAG-POL POLYPROTEIN"/>
    <property type="match status" value="1"/>
</dbReference>
<keyword evidence="5" id="KW-0255">Endonuclease</keyword>
<dbReference type="EMBL" id="KL363299">
    <property type="protein sequence ID" value="KFD48232.1"/>
    <property type="molecule type" value="Genomic_DNA"/>
</dbReference>
<dbReference type="Proteomes" id="UP000030758">
    <property type="component" value="Unassembled WGS sequence"/>
</dbReference>
<evidence type="ECO:0000256" key="5">
    <source>
        <dbReference type="ARBA" id="ARBA00022759"/>
    </source>
</evidence>
<dbReference type="CDD" id="cd01647">
    <property type="entry name" value="RT_LTR"/>
    <property type="match status" value="1"/>
</dbReference>
<gene>
    <name evidence="9" type="ORF">M513_10875</name>
    <name evidence="10" type="ORF">M514_10875</name>
</gene>
<dbReference type="SUPFAM" id="SSF56672">
    <property type="entry name" value="DNA/RNA polymerases"/>
    <property type="match status" value="1"/>
</dbReference>
<evidence type="ECO:0000313" key="11">
    <source>
        <dbReference type="Proteomes" id="UP000030764"/>
    </source>
</evidence>
<dbReference type="EMBL" id="KL367492">
    <property type="protein sequence ID" value="KFD69802.1"/>
    <property type="molecule type" value="Genomic_DNA"/>
</dbReference>
<keyword evidence="6" id="KW-0378">Hydrolase</keyword>
<dbReference type="GO" id="GO:0008233">
    <property type="term" value="F:peptidase activity"/>
    <property type="evidence" value="ECO:0007669"/>
    <property type="project" value="UniProtKB-KW"/>
</dbReference>
<dbReference type="GO" id="GO:0004519">
    <property type="term" value="F:endonuclease activity"/>
    <property type="evidence" value="ECO:0007669"/>
    <property type="project" value="UniProtKB-KW"/>
</dbReference>
<evidence type="ECO:0000256" key="1">
    <source>
        <dbReference type="ARBA" id="ARBA00022670"/>
    </source>
</evidence>
<dbReference type="GO" id="GO:0006508">
    <property type="term" value="P:proteolysis"/>
    <property type="evidence" value="ECO:0007669"/>
    <property type="project" value="UniProtKB-KW"/>
</dbReference>
<keyword evidence="2" id="KW-0808">Transferase</keyword>
<dbReference type="InterPro" id="IPR043128">
    <property type="entry name" value="Rev_trsase/Diguanyl_cyclase"/>
</dbReference>
<feature type="domain" description="Reverse transcriptase" evidence="8">
    <location>
        <begin position="25"/>
        <end position="101"/>
    </location>
</feature>
<dbReference type="Proteomes" id="UP000030764">
    <property type="component" value="Unassembled WGS sequence"/>
</dbReference>
<organism evidence="10">
    <name type="scientific">Trichuris suis</name>
    <name type="common">pig whipworm</name>
    <dbReference type="NCBI Taxonomy" id="68888"/>
    <lineage>
        <taxon>Eukaryota</taxon>
        <taxon>Metazoa</taxon>
        <taxon>Ecdysozoa</taxon>
        <taxon>Nematoda</taxon>
        <taxon>Enoplea</taxon>
        <taxon>Dorylaimia</taxon>
        <taxon>Trichinellida</taxon>
        <taxon>Trichuridae</taxon>
        <taxon>Trichuris</taxon>
    </lineage>
</organism>
<keyword evidence="3" id="KW-0548">Nucleotidyltransferase</keyword>
<protein>
    <recommendedName>
        <fullName evidence="8">Reverse transcriptase domain-containing protein</fullName>
    </recommendedName>
</protein>
<evidence type="ECO:0000256" key="4">
    <source>
        <dbReference type="ARBA" id="ARBA00022722"/>
    </source>
</evidence>
<evidence type="ECO:0000313" key="9">
    <source>
        <dbReference type="EMBL" id="KFD48232.1"/>
    </source>
</evidence>
<dbReference type="FunFam" id="3.10.10.10:FF:000007">
    <property type="entry name" value="Retrovirus-related Pol polyprotein from transposon 17.6-like Protein"/>
    <property type="match status" value="1"/>
</dbReference>
<keyword evidence="1" id="KW-0645">Protease</keyword>
<dbReference type="Pfam" id="PF00078">
    <property type="entry name" value="RVT_1"/>
    <property type="match status" value="1"/>
</dbReference>
<evidence type="ECO:0000256" key="7">
    <source>
        <dbReference type="ARBA" id="ARBA00022918"/>
    </source>
</evidence>
<keyword evidence="7" id="KW-0695">RNA-directed DNA polymerase</keyword>
<dbReference type="InterPro" id="IPR043502">
    <property type="entry name" value="DNA/RNA_pol_sf"/>
</dbReference>
<evidence type="ECO:0000256" key="2">
    <source>
        <dbReference type="ARBA" id="ARBA00022679"/>
    </source>
</evidence>
<proteinExistence type="predicted"/>
<keyword evidence="4" id="KW-0540">Nuclease</keyword>
<evidence type="ECO:0000256" key="3">
    <source>
        <dbReference type="ARBA" id="ARBA00022695"/>
    </source>
</evidence>
<dbReference type="InterPro" id="IPR000477">
    <property type="entry name" value="RT_dom"/>
</dbReference>
<keyword evidence="11" id="KW-1185">Reference proteome</keyword>
<dbReference type="Gene3D" id="3.10.10.10">
    <property type="entry name" value="HIV Type 1 Reverse Transcriptase, subunit A, domain 1"/>
    <property type="match status" value="1"/>
</dbReference>
<dbReference type="Gene3D" id="3.30.70.270">
    <property type="match status" value="1"/>
</dbReference>
<evidence type="ECO:0000313" key="10">
    <source>
        <dbReference type="EMBL" id="KFD69802.1"/>
    </source>
</evidence>
<dbReference type="PANTHER" id="PTHR24559:SF435">
    <property type="entry name" value="RIBONUCLEASE H"/>
    <property type="match status" value="1"/>
</dbReference>
<reference evidence="10 11" key="1">
    <citation type="journal article" date="2014" name="Nat. Genet.">
        <title>Genome and transcriptome of the porcine whipworm Trichuris suis.</title>
        <authorList>
            <person name="Jex A.R."/>
            <person name="Nejsum P."/>
            <person name="Schwarz E.M."/>
            <person name="Hu L."/>
            <person name="Young N.D."/>
            <person name="Hall R.S."/>
            <person name="Korhonen P.K."/>
            <person name="Liao S."/>
            <person name="Thamsborg S."/>
            <person name="Xia J."/>
            <person name="Xu P."/>
            <person name="Wang S."/>
            <person name="Scheerlinck J.P."/>
            <person name="Hofmann A."/>
            <person name="Sternberg P.W."/>
            <person name="Wang J."/>
            <person name="Gasser R.B."/>
        </authorList>
    </citation>
    <scope>NUCLEOTIDE SEQUENCE [LARGE SCALE GENOMIC DNA]</scope>
    <source>
        <strain evidence="10">DCEP-RM93F</strain>
        <strain evidence="9">DCEP-RM93M</strain>
    </source>
</reference>
<dbReference type="InterPro" id="IPR053134">
    <property type="entry name" value="RNA-dir_DNA_polymerase"/>
</dbReference>
<sequence length="105" mass="11555">MTLTTGQCQSESSVYLPGCQVTGKDAYPLPRIDGTLQSLGRAQWFSTLDLATRFSQVTVQTEDHAKTVFHTPTGLYQFNVMPFGLCNAPSTSQRLVEVLLRASIE</sequence>
<evidence type="ECO:0000256" key="6">
    <source>
        <dbReference type="ARBA" id="ARBA00022801"/>
    </source>
</evidence>
<name>A0A085NK06_9BILA</name>
<evidence type="ECO:0000259" key="8">
    <source>
        <dbReference type="Pfam" id="PF00078"/>
    </source>
</evidence>